<proteinExistence type="predicted"/>
<protein>
    <submittedName>
        <fullName evidence="1">Uncharacterized protein</fullName>
    </submittedName>
</protein>
<name>A0A0F9TM57_9ZZZZ</name>
<sequence>MSLRRQVINTVFVGETDPLTNIIKRTKGTAVSPDGVVKAVEGTFLVMDYNGNDADDDVYINTDGSTAWTLIYDASVRGHLY</sequence>
<accession>A0A0F9TM57</accession>
<organism evidence="1">
    <name type="scientific">marine sediment metagenome</name>
    <dbReference type="NCBI Taxonomy" id="412755"/>
    <lineage>
        <taxon>unclassified sequences</taxon>
        <taxon>metagenomes</taxon>
        <taxon>ecological metagenomes</taxon>
    </lineage>
</organism>
<comment type="caution">
    <text evidence="1">The sequence shown here is derived from an EMBL/GenBank/DDBJ whole genome shotgun (WGS) entry which is preliminary data.</text>
</comment>
<dbReference type="AlphaFoldDB" id="A0A0F9TM57"/>
<dbReference type="EMBL" id="LAZR01001576">
    <property type="protein sequence ID" value="KKN42498.1"/>
    <property type="molecule type" value="Genomic_DNA"/>
</dbReference>
<evidence type="ECO:0000313" key="1">
    <source>
        <dbReference type="EMBL" id="KKN42498.1"/>
    </source>
</evidence>
<gene>
    <name evidence="1" type="ORF">LCGC14_0712590</name>
</gene>
<reference evidence="1" key="1">
    <citation type="journal article" date="2015" name="Nature">
        <title>Complex archaea that bridge the gap between prokaryotes and eukaryotes.</title>
        <authorList>
            <person name="Spang A."/>
            <person name="Saw J.H."/>
            <person name="Jorgensen S.L."/>
            <person name="Zaremba-Niedzwiedzka K."/>
            <person name="Martijn J."/>
            <person name="Lind A.E."/>
            <person name="van Eijk R."/>
            <person name="Schleper C."/>
            <person name="Guy L."/>
            <person name="Ettema T.J."/>
        </authorList>
    </citation>
    <scope>NUCLEOTIDE SEQUENCE</scope>
</reference>